<evidence type="ECO:0000256" key="1">
    <source>
        <dbReference type="ARBA" id="ARBA00022737"/>
    </source>
</evidence>
<dbReference type="InterPro" id="IPR036770">
    <property type="entry name" value="Ankyrin_rpt-contain_sf"/>
</dbReference>
<dbReference type="PRINTS" id="PR01415">
    <property type="entry name" value="ANKYRIN"/>
</dbReference>
<accession>A0A0C2GMN5</accession>
<dbReference type="InterPro" id="IPR002110">
    <property type="entry name" value="Ankyrin_rpt"/>
</dbReference>
<dbReference type="AlphaFoldDB" id="A0A0C2GMN5"/>
<feature type="repeat" description="ANK" evidence="3">
    <location>
        <begin position="119"/>
        <end position="151"/>
    </location>
</feature>
<evidence type="ECO:0000256" key="2">
    <source>
        <dbReference type="ARBA" id="ARBA00023043"/>
    </source>
</evidence>
<evidence type="ECO:0000313" key="4">
    <source>
        <dbReference type="EMBL" id="KIH62530.1"/>
    </source>
</evidence>
<dbReference type="SUPFAM" id="SSF48403">
    <property type="entry name" value="Ankyrin repeat"/>
    <property type="match status" value="1"/>
</dbReference>
<dbReference type="PROSITE" id="PS50088">
    <property type="entry name" value="ANK_REPEAT"/>
    <property type="match status" value="5"/>
</dbReference>
<name>A0A0C2GMN5_9BILA</name>
<dbReference type="Proteomes" id="UP000054047">
    <property type="component" value="Unassembled WGS sequence"/>
</dbReference>
<organism evidence="4 5">
    <name type="scientific">Ancylostoma duodenale</name>
    <dbReference type="NCBI Taxonomy" id="51022"/>
    <lineage>
        <taxon>Eukaryota</taxon>
        <taxon>Metazoa</taxon>
        <taxon>Ecdysozoa</taxon>
        <taxon>Nematoda</taxon>
        <taxon>Chromadorea</taxon>
        <taxon>Rhabditida</taxon>
        <taxon>Rhabditina</taxon>
        <taxon>Rhabditomorpha</taxon>
        <taxon>Strongyloidea</taxon>
        <taxon>Ancylostomatidae</taxon>
        <taxon>Ancylostomatinae</taxon>
        <taxon>Ancylostoma</taxon>
    </lineage>
</organism>
<feature type="repeat" description="ANK" evidence="3">
    <location>
        <begin position="152"/>
        <end position="184"/>
    </location>
</feature>
<sequence length="551" mass="61473">MNGFEFRAVVFNAASAGNLRRLRVFLDGRTSKSWLDSCLNSTENDKIPLVIASRNGHIDVVRYLLDKGADPNVVGTVSFDGETIHGAPALWAASAAGKFDVVRLLVEEAGANINQTTNTSSTPLRGACYDGHLEIVKYLVEHGADIEVANQHGHTSLMIAAYRQKVDVVKYLISCGADVNRSSKKGNTAMHDAVEGENLEVCALLLNAGARLVPDEFGVCPLMCAVMIGADWSLLIRERILGGAHADVHYYLRFRGAVYSDLGHVDKCYELWSHALILQQTHLTPLHMSTQTMFQAFLETFLHTLNDRAIHMELAGRRNAPPKQDIVKFVFERVCYELERLAEWGERPLSDLCNCGEDHVHSCDDEKKRVVLLGLQLLALMNRLSLPMHDEEEEEDVVYFCRASETVKIDVRRFVEACRELKIPLLHYAVKEIDTVEFDGMPSYFVVERLLASGVCVNSKDADGDTALHVMLKNSHPRMSVVRLLLEYGAYALARDADGKTCLDIINNRNEHLLQPFSFPIRLGKYITLKGLAANTVRRNNLAHEQSICNA</sequence>
<evidence type="ECO:0000256" key="3">
    <source>
        <dbReference type="PROSITE-ProRule" id="PRU00023"/>
    </source>
</evidence>
<dbReference type="OrthoDB" id="10071877at2759"/>
<proteinExistence type="predicted"/>
<dbReference type="PANTHER" id="PTHR24171:SF10">
    <property type="entry name" value="ANKYRIN REPEAT DOMAIN-CONTAINING PROTEIN 29-LIKE"/>
    <property type="match status" value="1"/>
</dbReference>
<dbReference type="EMBL" id="KN729252">
    <property type="protein sequence ID" value="KIH62530.1"/>
    <property type="molecule type" value="Genomic_DNA"/>
</dbReference>
<dbReference type="Gene3D" id="1.25.40.20">
    <property type="entry name" value="Ankyrin repeat-containing domain"/>
    <property type="match status" value="3"/>
</dbReference>
<keyword evidence="2 3" id="KW-0040">ANK repeat</keyword>
<feature type="repeat" description="ANK" evidence="3">
    <location>
        <begin position="44"/>
        <end position="76"/>
    </location>
</feature>
<reference evidence="4 5" key="1">
    <citation type="submission" date="2013-12" db="EMBL/GenBank/DDBJ databases">
        <title>Draft genome of the parsitic nematode Ancylostoma duodenale.</title>
        <authorList>
            <person name="Mitreva M."/>
        </authorList>
    </citation>
    <scope>NUCLEOTIDE SEQUENCE [LARGE SCALE GENOMIC DNA]</scope>
    <source>
        <strain evidence="4 5">Zhejiang</strain>
    </source>
</reference>
<dbReference type="PROSITE" id="PS50297">
    <property type="entry name" value="ANK_REP_REGION"/>
    <property type="match status" value="5"/>
</dbReference>
<protein>
    <submittedName>
        <fullName evidence="4">Ankyrin repeat protein</fullName>
    </submittedName>
</protein>
<keyword evidence="1" id="KW-0677">Repeat</keyword>
<dbReference type="Pfam" id="PF12796">
    <property type="entry name" value="Ank_2"/>
    <property type="match status" value="2"/>
</dbReference>
<keyword evidence="5" id="KW-1185">Reference proteome</keyword>
<dbReference type="PANTHER" id="PTHR24171">
    <property type="entry name" value="ANKYRIN REPEAT DOMAIN-CONTAINING PROTEIN 39-RELATED"/>
    <property type="match status" value="1"/>
</dbReference>
<gene>
    <name evidence="4" type="ORF">ANCDUO_07184</name>
</gene>
<dbReference type="Pfam" id="PF00023">
    <property type="entry name" value="Ank"/>
    <property type="match status" value="2"/>
</dbReference>
<feature type="repeat" description="ANK" evidence="3">
    <location>
        <begin position="463"/>
        <end position="497"/>
    </location>
</feature>
<feature type="repeat" description="ANK" evidence="3">
    <location>
        <begin position="185"/>
        <end position="212"/>
    </location>
</feature>
<dbReference type="SMART" id="SM00248">
    <property type="entry name" value="ANK"/>
    <property type="match status" value="7"/>
</dbReference>
<evidence type="ECO:0000313" key="5">
    <source>
        <dbReference type="Proteomes" id="UP000054047"/>
    </source>
</evidence>